<dbReference type="SUPFAM" id="SSF51735">
    <property type="entry name" value="NAD(P)-binding Rossmann-fold domains"/>
    <property type="match status" value="1"/>
</dbReference>
<dbReference type="PANTHER" id="PTHR48079">
    <property type="entry name" value="PROTEIN YEEZ"/>
    <property type="match status" value="1"/>
</dbReference>
<comment type="caution">
    <text evidence="2">The sequence shown here is derived from an EMBL/GenBank/DDBJ whole genome shotgun (WGS) entry which is preliminary data.</text>
</comment>
<protein>
    <submittedName>
        <fullName evidence="2">Nucleoside-diphosphate-sugar epimerase</fullName>
    </submittedName>
</protein>
<evidence type="ECO:0000313" key="3">
    <source>
        <dbReference type="Proteomes" id="UP000273643"/>
    </source>
</evidence>
<evidence type="ECO:0000259" key="1">
    <source>
        <dbReference type="Pfam" id="PF01370"/>
    </source>
</evidence>
<dbReference type="InterPro" id="IPR036291">
    <property type="entry name" value="NAD(P)-bd_dom_sf"/>
</dbReference>
<dbReference type="CDD" id="cd05266">
    <property type="entry name" value="SDR_a4"/>
    <property type="match status" value="1"/>
</dbReference>
<evidence type="ECO:0000313" key="2">
    <source>
        <dbReference type="EMBL" id="ROQ21641.1"/>
    </source>
</evidence>
<dbReference type="PANTHER" id="PTHR48079:SF6">
    <property type="entry name" value="NAD(P)-BINDING DOMAIN-CONTAINING PROTEIN-RELATED"/>
    <property type="match status" value="1"/>
</dbReference>
<dbReference type="GO" id="GO:0005737">
    <property type="term" value="C:cytoplasm"/>
    <property type="evidence" value="ECO:0007669"/>
    <property type="project" value="TreeGrafter"/>
</dbReference>
<sequence length="285" mass="31781">MIEDAKVNSQKLLIVGCGDLGRRLAERMAPLGYRVTGLRRQPPADTGSLHYQAVDTADAAAFERVLAEDFDVIVVTMTPSERGDEGYRRAYVQTCEHLMAGLNATGASPRLILYVSSTGVYGQSDGEWVDEYSPTQPNRASGERLLEAEQIIARSGFEHCVVRFSGIYGPGRDRMQTLVRQGRATLSGRYTNRIHADDCAGVMAHLIERHRQGRPIESLYLASDDEPAPMAEVVNWLAMQMKVDQARFAPDDGGLGKRCDNRRLRASGYEFRYPSYREGYEALLR</sequence>
<dbReference type="EMBL" id="RJUK01000001">
    <property type="protein sequence ID" value="ROQ21641.1"/>
    <property type="molecule type" value="Genomic_DNA"/>
</dbReference>
<dbReference type="InterPro" id="IPR051783">
    <property type="entry name" value="NAD(P)-dependent_oxidoreduct"/>
</dbReference>
<feature type="domain" description="NAD-dependent epimerase/dehydratase" evidence="1">
    <location>
        <begin position="13"/>
        <end position="214"/>
    </location>
</feature>
<name>A0A3N1P2A0_9GAMM</name>
<dbReference type="OrthoDB" id="9808276at2"/>
<organism evidence="2 3">
    <name type="scientific">Marinimicrobium koreense</name>
    <dbReference type="NCBI Taxonomy" id="306545"/>
    <lineage>
        <taxon>Bacteria</taxon>
        <taxon>Pseudomonadati</taxon>
        <taxon>Pseudomonadota</taxon>
        <taxon>Gammaproteobacteria</taxon>
        <taxon>Cellvibrionales</taxon>
        <taxon>Cellvibrionaceae</taxon>
        <taxon>Marinimicrobium</taxon>
    </lineage>
</organism>
<dbReference type="AlphaFoldDB" id="A0A3N1P2A0"/>
<gene>
    <name evidence="2" type="ORF">EDC38_2267</name>
</gene>
<keyword evidence="3" id="KW-1185">Reference proteome</keyword>
<dbReference type="RefSeq" id="WP_123638592.1">
    <property type="nucleotide sequence ID" value="NZ_RJUK01000001.1"/>
</dbReference>
<accession>A0A3N1P2A0</accession>
<proteinExistence type="predicted"/>
<dbReference type="Gene3D" id="3.40.50.720">
    <property type="entry name" value="NAD(P)-binding Rossmann-like Domain"/>
    <property type="match status" value="1"/>
</dbReference>
<dbReference type="Proteomes" id="UP000273643">
    <property type="component" value="Unassembled WGS sequence"/>
</dbReference>
<dbReference type="InterPro" id="IPR001509">
    <property type="entry name" value="Epimerase_deHydtase"/>
</dbReference>
<dbReference type="Pfam" id="PF01370">
    <property type="entry name" value="Epimerase"/>
    <property type="match status" value="1"/>
</dbReference>
<dbReference type="GO" id="GO:0004029">
    <property type="term" value="F:aldehyde dehydrogenase (NAD+) activity"/>
    <property type="evidence" value="ECO:0007669"/>
    <property type="project" value="TreeGrafter"/>
</dbReference>
<reference evidence="2 3" key="1">
    <citation type="submission" date="2018-11" db="EMBL/GenBank/DDBJ databases">
        <title>Genomic Encyclopedia of Type Strains, Phase IV (KMG-IV): sequencing the most valuable type-strain genomes for metagenomic binning, comparative biology and taxonomic classification.</title>
        <authorList>
            <person name="Goeker M."/>
        </authorList>
    </citation>
    <scope>NUCLEOTIDE SEQUENCE [LARGE SCALE GENOMIC DNA]</scope>
    <source>
        <strain evidence="2 3">DSM 16974</strain>
    </source>
</reference>